<dbReference type="SUPFAM" id="SSF46785">
    <property type="entry name" value="Winged helix' DNA-binding domain"/>
    <property type="match status" value="1"/>
</dbReference>
<comment type="caution">
    <text evidence="1">The sequence shown here is derived from an EMBL/GenBank/DDBJ whole genome shotgun (WGS) entry which is preliminary data.</text>
</comment>
<dbReference type="RefSeq" id="WP_274324090.1">
    <property type="nucleotide sequence ID" value="NZ_CP118158.1"/>
</dbReference>
<gene>
    <name evidence="1" type="ORF">ACFQMA_01260</name>
</gene>
<dbReference type="InterPro" id="IPR036390">
    <property type="entry name" value="WH_DNA-bd_sf"/>
</dbReference>
<dbReference type="Proteomes" id="UP001596432">
    <property type="component" value="Unassembled WGS sequence"/>
</dbReference>
<evidence type="ECO:0000313" key="1">
    <source>
        <dbReference type="EMBL" id="MFC7138464.1"/>
    </source>
</evidence>
<organism evidence="1 2">
    <name type="scientific">Halosimplex aquaticum</name>
    <dbReference type="NCBI Taxonomy" id="3026162"/>
    <lineage>
        <taxon>Archaea</taxon>
        <taxon>Methanobacteriati</taxon>
        <taxon>Methanobacteriota</taxon>
        <taxon>Stenosarchaea group</taxon>
        <taxon>Halobacteria</taxon>
        <taxon>Halobacteriales</taxon>
        <taxon>Haloarculaceae</taxon>
        <taxon>Halosimplex</taxon>
    </lineage>
</organism>
<dbReference type="InterPro" id="IPR036388">
    <property type="entry name" value="WH-like_DNA-bd_sf"/>
</dbReference>
<sequence length="91" mass="10570">MNEVDDAILEFFADQDDGLVLSPALIWFNLHDRLSVIEKSHETVARRMRNLEKRGLLEKVDENKGYYAMNQKGRDYLAGNLEADDLRLDDE</sequence>
<accession>A0ABD5XTL1</accession>
<reference evidence="1 2" key="1">
    <citation type="journal article" date="2019" name="Int. J. Syst. Evol. Microbiol.">
        <title>The Global Catalogue of Microorganisms (GCM) 10K type strain sequencing project: providing services to taxonomists for standard genome sequencing and annotation.</title>
        <authorList>
            <consortium name="The Broad Institute Genomics Platform"/>
            <consortium name="The Broad Institute Genome Sequencing Center for Infectious Disease"/>
            <person name="Wu L."/>
            <person name="Ma J."/>
        </authorList>
    </citation>
    <scope>NUCLEOTIDE SEQUENCE [LARGE SCALE GENOMIC DNA]</scope>
    <source>
        <strain evidence="1 2">XZYJT29</strain>
    </source>
</reference>
<dbReference type="AlphaFoldDB" id="A0ABD5XTL1"/>
<name>A0ABD5XTL1_9EURY</name>
<protein>
    <submittedName>
        <fullName evidence="1">Transcriptional regulator</fullName>
    </submittedName>
</protein>
<proteinExistence type="predicted"/>
<dbReference type="EMBL" id="JBHTAS010000001">
    <property type="protein sequence ID" value="MFC7138464.1"/>
    <property type="molecule type" value="Genomic_DNA"/>
</dbReference>
<keyword evidence="2" id="KW-1185">Reference proteome</keyword>
<dbReference type="GeneID" id="78818701"/>
<evidence type="ECO:0000313" key="2">
    <source>
        <dbReference type="Proteomes" id="UP001596432"/>
    </source>
</evidence>
<dbReference type="Gene3D" id="1.10.10.10">
    <property type="entry name" value="Winged helix-like DNA-binding domain superfamily/Winged helix DNA-binding domain"/>
    <property type="match status" value="1"/>
</dbReference>